<dbReference type="Proteomes" id="UP001213000">
    <property type="component" value="Unassembled WGS sequence"/>
</dbReference>
<keyword evidence="2" id="KW-1185">Reference proteome</keyword>
<name>A0AAD5VT19_9AGAR</name>
<accession>A0AAD5VT19</accession>
<sequence length="437" mass="48691">MSSFDSQTPMVKHAAPSEGVAELIQLNGLSFNDSYELSLDSLTDEFLATVDSSSVDKTYLHSLASGTIDPADITQTLAYFDLGHSLLQNLVDDFCNAGMNHVGNECVATATHFIPKGRSGVINPNNDSKLKFILINGSHHSNVAKETGITHFPTHIYHPALLTAHSQTIHNLLDGYNTLHKILPLTPTTGLLHALHNIATWHKHDPKYTQQQWEHHIKAQFSTCGLKKPLPWSYAVLHPGFIDFLLEIWERDLIVPLPSAIGGDSPDPFPGLVAYLFVPPIVPTLISSVIMDLQAECDYMSKNRSHKKFQSLLEFACVSITGGGSNNTKNNACQLSLWTEVQGNIVDWGDLSAQTLIKGLFTIPKNLPAGGKQQTDYVLLPCFIRDAYKKTPPCAVTFFKHINRTYSFLVYLLWDRIIFKDQKTYKQKINHIYPLLS</sequence>
<organism evidence="1 2">
    <name type="scientific">Leucocoprinus birnbaumii</name>
    <dbReference type="NCBI Taxonomy" id="56174"/>
    <lineage>
        <taxon>Eukaryota</taxon>
        <taxon>Fungi</taxon>
        <taxon>Dikarya</taxon>
        <taxon>Basidiomycota</taxon>
        <taxon>Agaricomycotina</taxon>
        <taxon>Agaricomycetes</taxon>
        <taxon>Agaricomycetidae</taxon>
        <taxon>Agaricales</taxon>
        <taxon>Agaricineae</taxon>
        <taxon>Agaricaceae</taxon>
        <taxon>Leucocoprinus</taxon>
    </lineage>
</organism>
<gene>
    <name evidence="1" type="ORF">NP233_g5343</name>
</gene>
<dbReference type="AlphaFoldDB" id="A0AAD5VT19"/>
<evidence type="ECO:0000313" key="2">
    <source>
        <dbReference type="Proteomes" id="UP001213000"/>
    </source>
</evidence>
<protein>
    <submittedName>
        <fullName evidence="1">Uncharacterized protein</fullName>
    </submittedName>
</protein>
<comment type="caution">
    <text evidence="1">The sequence shown here is derived from an EMBL/GenBank/DDBJ whole genome shotgun (WGS) entry which is preliminary data.</text>
</comment>
<reference evidence="1" key="1">
    <citation type="submission" date="2022-07" db="EMBL/GenBank/DDBJ databases">
        <title>Genome Sequence of Leucocoprinus birnbaumii.</title>
        <authorList>
            <person name="Buettner E."/>
        </authorList>
    </citation>
    <scope>NUCLEOTIDE SEQUENCE</scope>
    <source>
        <strain evidence="1">VT141</strain>
    </source>
</reference>
<evidence type="ECO:0000313" key="1">
    <source>
        <dbReference type="EMBL" id="KAJ3569001.1"/>
    </source>
</evidence>
<dbReference type="EMBL" id="JANIEX010000312">
    <property type="protein sequence ID" value="KAJ3569001.1"/>
    <property type="molecule type" value="Genomic_DNA"/>
</dbReference>
<proteinExistence type="predicted"/>